<evidence type="ECO:0000256" key="7">
    <source>
        <dbReference type="PROSITE-ProRule" id="PRU00473"/>
    </source>
</evidence>
<dbReference type="InterPro" id="IPR025713">
    <property type="entry name" value="MotB-like_N_dom"/>
</dbReference>
<accession>A0A919CTK9</accession>
<keyword evidence="5" id="KW-1133">Transmembrane helix</keyword>
<gene>
    <name evidence="9" type="ORF">GCM10017083_49830</name>
</gene>
<dbReference type="Pfam" id="PF00691">
    <property type="entry name" value="OmpA"/>
    <property type="match status" value="1"/>
</dbReference>
<dbReference type="PANTHER" id="PTHR30329">
    <property type="entry name" value="STATOR ELEMENT OF FLAGELLAR MOTOR COMPLEX"/>
    <property type="match status" value="1"/>
</dbReference>
<keyword evidence="6 7" id="KW-0472">Membrane</keyword>
<keyword evidence="10" id="KW-1185">Reference proteome</keyword>
<evidence type="ECO:0000256" key="6">
    <source>
        <dbReference type="ARBA" id="ARBA00023136"/>
    </source>
</evidence>
<dbReference type="Pfam" id="PF13677">
    <property type="entry name" value="MotB_plug"/>
    <property type="match status" value="1"/>
</dbReference>
<dbReference type="PROSITE" id="PS51123">
    <property type="entry name" value="OMPA_2"/>
    <property type="match status" value="1"/>
</dbReference>
<evidence type="ECO:0000256" key="5">
    <source>
        <dbReference type="ARBA" id="ARBA00022989"/>
    </source>
</evidence>
<comment type="subcellular location">
    <subcellularLocation>
        <location evidence="1">Cell membrane</location>
        <topology evidence="1">Single-pass membrane protein</topology>
    </subcellularLocation>
</comment>
<dbReference type="AlphaFoldDB" id="A0A919CTK9"/>
<evidence type="ECO:0000256" key="3">
    <source>
        <dbReference type="ARBA" id="ARBA00022475"/>
    </source>
</evidence>
<evidence type="ECO:0000313" key="10">
    <source>
        <dbReference type="Proteomes" id="UP000630353"/>
    </source>
</evidence>
<evidence type="ECO:0000256" key="2">
    <source>
        <dbReference type="ARBA" id="ARBA00008914"/>
    </source>
</evidence>
<keyword evidence="3" id="KW-1003">Cell membrane</keyword>
<dbReference type="InterPro" id="IPR036737">
    <property type="entry name" value="OmpA-like_sf"/>
</dbReference>
<name>A0A919CTK9_9PROT</name>
<proteinExistence type="inferred from homology"/>
<dbReference type="GO" id="GO:0005886">
    <property type="term" value="C:plasma membrane"/>
    <property type="evidence" value="ECO:0007669"/>
    <property type="project" value="UniProtKB-SubCell"/>
</dbReference>
<evidence type="ECO:0000256" key="1">
    <source>
        <dbReference type="ARBA" id="ARBA00004162"/>
    </source>
</evidence>
<organism evidence="9 10">
    <name type="scientific">Thalassobaculum fulvum</name>
    <dbReference type="NCBI Taxonomy" id="1633335"/>
    <lineage>
        <taxon>Bacteria</taxon>
        <taxon>Pseudomonadati</taxon>
        <taxon>Pseudomonadota</taxon>
        <taxon>Alphaproteobacteria</taxon>
        <taxon>Rhodospirillales</taxon>
        <taxon>Thalassobaculaceae</taxon>
        <taxon>Thalassobaculum</taxon>
    </lineage>
</organism>
<protein>
    <recommendedName>
        <fullName evidence="8">OmpA-like domain-containing protein</fullName>
    </recommendedName>
</protein>
<comment type="similarity">
    <text evidence="2">Belongs to the MotB family.</text>
</comment>
<dbReference type="Gene3D" id="3.30.1330.60">
    <property type="entry name" value="OmpA-like domain"/>
    <property type="match status" value="1"/>
</dbReference>
<dbReference type="RefSeq" id="WP_189994813.1">
    <property type="nucleotide sequence ID" value="NZ_BMZS01000013.1"/>
</dbReference>
<dbReference type="EMBL" id="BMZS01000013">
    <property type="protein sequence ID" value="GHD61868.1"/>
    <property type="molecule type" value="Genomic_DNA"/>
</dbReference>
<dbReference type="InterPro" id="IPR006665">
    <property type="entry name" value="OmpA-like"/>
</dbReference>
<evidence type="ECO:0000313" key="9">
    <source>
        <dbReference type="EMBL" id="GHD61868.1"/>
    </source>
</evidence>
<dbReference type="SUPFAM" id="SSF103088">
    <property type="entry name" value="OmpA-like"/>
    <property type="match status" value="1"/>
</dbReference>
<evidence type="ECO:0000259" key="8">
    <source>
        <dbReference type="PROSITE" id="PS51123"/>
    </source>
</evidence>
<keyword evidence="4" id="KW-0812">Transmembrane</keyword>
<evidence type="ECO:0000256" key="4">
    <source>
        <dbReference type="ARBA" id="ARBA00022692"/>
    </source>
</evidence>
<comment type="caution">
    <text evidence="9">The sequence shown here is derived from an EMBL/GenBank/DDBJ whole genome shotgun (WGS) entry which is preliminary data.</text>
</comment>
<reference evidence="9" key="2">
    <citation type="submission" date="2020-09" db="EMBL/GenBank/DDBJ databases">
        <authorList>
            <person name="Sun Q."/>
            <person name="Kim S."/>
        </authorList>
    </citation>
    <scope>NUCLEOTIDE SEQUENCE</scope>
    <source>
        <strain evidence="9">KCTC 42651</strain>
    </source>
</reference>
<dbReference type="CDD" id="cd07185">
    <property type="entry name" value="OmpA_C-like"/>
    <property type="match status" value="1"/>
</dbReference>
<sequence length="283" mass="30689">MNLGSIIRGSQTGERKSLAAGFRRASSATVVHDQAQSEEQEWMVTYTDLVTLLLTLFVILMAMSTFEKPGGPLTEPVEMSKIEEPDPLPPLESIVEFPKPGADAADVAAFEPPAPAEELIVTRWADRVEALLRNYLSVMDPAGDIKIEQNGDAVVVQLRDQLLFESASAELDALGRTTVGKVTPVLRYLEVPVVVEGHTDSRPIRSGLYPSNWELSAARAAAVVRALIDERIPPDRLRAVGYADTRPKAGNDTEAGRAENRRVALVLRVNEAAADTLVTGAPR</sequence>
<reference evidence="9" key="1">
    <citation type="journal article" date="2014" name="Int. J. Syst. Evol. Microbiol.">
        <title>Complete genome sequence of Corynebacterium casei LMG S-19264T (=DSM 44701T), isolated from a smear-ripened cheese.</title>
        <authorList>
            <consortium name="US DOE Joint Genome Institute (JGI-PGF)"/>
            <person name="Walter F."/>
            <person name="Albersmeier A."/>
            <person name="Kalinowski J."/>
            <person name="Ruckert C."/>
        </authorList>
    </citation>
    <scope>NUCLEOTIDE SEQUENCE</scope>
    <source>
        <strain evidence="9">KCTC 42651</strain>
    </source>
</reference>
<dbReference type="PANTHER" id="PTHR30329:SF21">
    <property type="entry name" value="LIPOPROTEIN YIAD-RELATED"/>
    <property type="match status" value="1"/>
</dbReference>
<dbReference type="Proteomes" id="UP000630353">
    <property type="component" value="Unassembled WGS sequence"/>
</dbReference>
<feature type="domain" description="OmpA-like" evidence="8">
    <location>
        <begin position="151"/>
        <end position="271"/>
    </location>
</feature>
<dbReference type="InterPro" id="IPR050330">
    <property type="entry name" value="Bact_OuterMem_StrucFunc"/>
</dbReference>